<feature type="transmembrane region" description="Helical" evidence="8">
    <location>
        <begin position="260"/>
        <end position="280"/>
    </location>
</feature>
<dbReference type="Proteomes" id="UP000698963">
    <property type="component" value="Unassembled WGS sequence"/>
</dbReference>
<sequence length="633" mass="68031">MSSGIENAAHRLSVLSKSINGVFYKLSALAAGLMVIPTVLDVLSRFLFDKSLIGAMELVEFCMVVLVFSCLGYIQDDRSHIRVTLLTDHFSPSIREMLETVSTLCPFLLLCLVTWCVFQNGVTKSGTNELSGMLGIPLAPFIFYGALGCLIFSLALLANFISVAADMLSRKMYVSFLCGIALSILLLSLPFLVRGTELADNYMLLGSLGMLILMASILLGMPIGLAMALMGYIGMLVIYPTFKASFSMLGVNPYNVASNYTYTVVPMFILMGELAMYSGISQDLFNAANVWLGRQPGGLGIATVSGCAGFAAVSGDSMATAVTMASVALPEMRKKKYDPGLACATLAAGGTLGILIPPSTGFIFYALVTEVSIGKLFVAGIIPGILLTIMFIAVLLFIAYRKPELSPRGEATTFREKIRSIRGIFAMVALIFLILGGILLGWFSPNEGGAVGAAGTLLYAVCRRRLSWQDFKNALDSTAEVTGRLLLILIGVSILGTFLAATALPYDLADAVVNLHANKYVLLTAIVIFYIIMGCLMNVIPMILLTLPAIYPTIIELGFDPVWFGVVVVILMEAGQITPPVGINVFALSSVATDVPMASIFRRVVPFFLAMMFLVFLLAAFPQIALWLPSILF</sequence>
<keyword evidence="2" id="KW-0813">Transport</keyword>
<keyword evidence="5 8" id="KW-0812">Transmembrane</keyword>
<feature type="transmembrane region" description="Helical" evidence="8">
    <location>
        <begin position="101"/>
        <end position="121"/>
    </location>
</feature>
<dbReference type="InterPro" id="IPR004681">
    <property type="entry name" value="TRAP_DctM"/>
</dbReference>
<feature type="transmembrane region" description="Helical" evidence="8">
    <location>
        <begin position="141"/>
        <end position="161"/>
    </location>
</feature>
<gene>
    <name evidence="11" type="ORF">K8W16_11840</name>
</gene>
<feature type="transmembrane region" description="Helical" evidence="8">
    <location>
        <begin position="213"/>
        <end position="239"/>
    </location>
</feature>
<dbReference type="Pfam" id="PF06808">
    <property type="entry name" value="DctM"/>
    <property type="match status" value="1"/>
</dbReference>
<evidence type="ECO:0000259" key="10">
    <source>
        <dbReference type="Pfam" id="PF06808"/>
    </source>
</evidence>
<comment type="subcellular location">
    <subcellularLocation>
        <location evidence="1">Cell inner membrane</location>
        <topology evidence="1">Multi-pass membrane protein</topology>
    </subcellularLocation>
</comment>
<feature type="domain" description="TRAP C4-dicarboxylate transport system permease DctM subunit" evidence="10">
    <location>
        <begin position="211"/>
        <end position="624"/>
    </location>
</feature>
<reference evidence="11" key="1">
    <citation type="journal article" date="2021" name="PeerJ">
        <title>Extensive microbial diversity within the chicken gut microbiome revealed by metagenomics and culture.</title>
        <authorList>
            <person name="Gilroy R."/>
            <person name="Ravi A."/>
            <person name="Getino M."/>
            <person name="Pursley I."/>
            <person name="Horton D.L."/>
            <person name="Alikhan N.F."/>
            <person name="Baker D."/>
            <person name="Gharbi K."/>
            <person name="Hall N."/>
            <person name="Watson M."/>
            <person name="Adriaenssens E.M."/>
            <person name="Foster-Nyarko E."/>
            <person name="Jarju S."/>
            <person name="Secka A."/>
            <person name="Antonio M."/>
            <person name="Oren A."/>
            <person name="Chaudhuri R.R."/>
            <person name="La Ragione R."/>
            <person name="Hildebrand F."/>
            <person name="Pallen M.J."/>
        </authorList>
    </citation>
    <scope>NUCLEOTIDE SEQUENCE</scope>
    <source>
        <strain evidence="11">ChiGjej2B2-19336</strain>
    </source>
</reference>
<feature type="transmembrane region" description="Helical" evidence="8">
    <location>
        <begin position="485"/>
        <end position="508"/>
    </location>
</feature>
<evidence type="ECO:0000256" key="3">
    <source>
        <dbReference type="ARBA" id="ARBA00022475"/>
    </source>
</evidence>
<keyword evidence="3" id="KW-1003">Cell membrane</keyword>
<name>A0A921AYN9_9BACT</name>
<keyword evidence="6 8" id="KW-1133">Transmembrane helix</keyword>
<evidence type="ECO:0000313" key="12">
    <source>
        <dbReference type="Proteomes" id="UP000698963"/>
    </source>
</evidence>
<feature type="transmembrane region" description="Helical" evidence="8">
    <location>
        <begin position="173"/>
        <end position="193"/>
    </location>
</feature>
<dbReference type="NCBIfam" id="TIGR00786">
    <property type="entry name" value="dctM"/>
    <property type="match status" value="1"/>
</dbReference>
<protein>
    <submittedName>
        <fullName evidence="11">TRAP transporter large permease subunit</fullName>
    </submittedName>
</protein>
<proteinExistence type="predicted"/>
<evidence type="ECO:0000256" key="5">
    <source>
        <dbReference type="ARBA" id="ARBA00022692"/>
    </source>
</evidence>
<feature type="transmembrane region" description="Helical" evidence="8">
    <location>
        <begin position="607"/>
        <end position="628"/>
    </location>
</feature>
<evidence type="ECO:0000313" key="11">
    <source>
        <dbReference type="EMBL" id="HJD98320.1"/>
    </source>
</evidence>
<evidence type="ECO:0000259" key="9">
    <source>
        <dbReference type="Pfam" id="PF04290"/>
    </source>
</evidence>
<dbReference type="EMBL" id="DYZA01000243">
    <property type="protein sequence ID" value="HJD98320.1"/>
    <property type="molecule type" value="Genomic_DNA"/>
</dbReference>
<comment type="caution">
    <text evidence="11">The sequence shown here is derived from an EMBL/GenBank/DDBJ whole genome shotgun (WGS) entry which is preliminary data.</text>
</comment>
<dbReference type="GO" id="GO:0022857">
    <property type="term" value="F:transmembrane transporter activity"/>
    <property type="evidence" value="ECO:0007669"/>
    <property type="project" value="TreeGrafter"/>
</dbReference>
<feature type="transmembrane region" description="Helical" evidence="8">
    <location>
        <begin position="421"/>
        <end position="443"/>
    </location>
</feature>
<dbReference type="InterPro" id="IPR055348">
    <property type="entry name" value="DctQ"/>
</dbReference>
<feature type="transmembrane region" description="Helical" evidence="8">
    <location>
        <begin position="21"/>
        <end position="40"/>
    </location>
</feature>
<dbReference type="GO" id="GO:0005886">
    <property type="term" value="C:plasma membrane"/>
    <property type="evidence" value="ECO:0007669"/>
    <property type="project" value="UniProtKB-SubCell"/>
</dbReference>
<evidence type="ECO:0000256" key="7">
    <source>
        <dbReference type="ARBA" id="ARBA00023136"/>
    </source>
</evidence>
<dbReference type="InterPro" id="IPR010656">
    <property type="entry name" value="DctM"/>
</dbReference>
<accession>A0A921AYN9</accession>
<keyword evidence="7 8" id="KW-0472">Membrane</keyword>
<feature type="transmembrane region" description="Helical" evidence="8">
    <location>
        <begin position="377"/>
        <end position="400"/>
    </location>
</feature>
<dbReference type="PANTHER" id="PTHR33362:SF5">
    <property type="entry name" value="C4-DICARBOXYLATE TRAP TRANSPORTER LARGE PERMEASE PROTEIN DCTM"/>
    <property type="match status" value="1"/>
</dbReference>
<evidence type="ECO:0000256" key="1">
    <source>
        <dbReference type="ARBA" id="ARBA00004429"/>
    </source>
</evidence>
<evidence type="ECO:0000256" key="6">
    <source>
        <dbReference type="ARBA" id="ARBA00022989"/>
    </source>
</evidence>
<dbReference type="Pfam" id="PF04290">
    <property type="entry name" value="DctQ"/>
    <property type="match status" value="1"/>
</dbReference>
<feature type="transmembrane region" description="Helical" evidence="8">
    <location>
        <begin position="52"/>
        <end position="74"/>
    </location>
</feature>
<dbReference type="PANTHER" id="PTHR33362">
    <property type="entry name" value="SIALIC ACID TRAP TRANSPORTER PERMEASE PROTEIN SIAT-RELATED"/>
    <property type="match status" value="1"/>
</dbReference>
<feature type="domain" description="Tripartite ATP-independent periplasmic transporters DctQ component" evidence="9">
    <location>
        <begin position="34"/>
        <end position="163"/>
    </location>
</feature>
<reference evidence="11" key="2">
    <citation type="submission" date="2021-09" db="EMBL/GenBank/DDBJ databases">
        <authorList>
            <person name="Gilroy R."/>
        </authorList>
    </citation>
    <scope>NUCLEOTIDE SEQUENCE</scope>
    <source>
        <strain evidence="11">ChiGjej2B2-19336</strain>
    </source>
</reference>
<evidence type="ECO:0000256" key="2">
    <source>
        <dbReference type="ARBA" id="ARBA00022448"/>
    </source>
</evidence>
<feature type="transmembrane region" description="Helical" evidence="8">
    <location>
        <begin position="520"/>
        <end position="544"/>
    </location>
</feature>
<evidence type="ECO:0000256" key="8">
    <source>
        <dbReference type="SAM" id="Phobius"/>
    </source>
</evidence>
<evidence type="ECO:0000256" key="4">
    <source>
        <dbReference type="ARBA" id="ARBA00022519"/>
    </source>
</evidence>
<feature type="transmembrane region" description="Helical" evidence="8">
    <location>
        <begin position="300"/>
        <end position="329"/>
    </location>
</feature>
<organism evidence="11 12">
    <name type="scientific">Mailhella massiliensis</name>
    <dbReference type="NCBI Taxonomy" id="1903261"/>
    <lineage>
        <taxon>Bacteria</taxon>
        <taxon>Pseudomonadati</taxon>
        <taxon>Thermodesulfobacteriota</taxon>
        <taxon>Desulfovibrionia</taxon>
        <taxon>Desulfovibrionales</taxon>
        <taxon>Desulfovibrionaceae</taxon>
        <taxon>Mailhella</taxon>
    </lineage>
</organism>
<dbReference type="AlphaFoldDB" id="A0A921AYN9"/>
<feature type="transmembrane region" description="Helical" evidence="8">
    <location>
        <begin position="341"/>
        <end position="365"/>
    </location>
</feature>
<dbReference type="RefSeq" id="WP_304124098.1">
    <property type="nucleotide sequence ID" value="NZ_DYZA01000243.1"/>
</dbReference>
<keyword evidence="4" id="KW-0997">Cell inner membrane</keyword>